<name>A0A1V9YSL2_9STRA</name>
<organism evidence="2 3">
    <name type="scientific">Thraustotheca clavata</name>
    <dbReference type="NCBI Taxonomy" id="74557"/>
    <lineage>
        <taxon>Eukaryota</taxon>
        <taxon>Sar</taxon>
        <taxon>Stramenopiles</taxon>
        <taxon>Oomycota</taxon>
        <taxon>Saprolegniomycetes</taxon>
        <taxon>Saprolegniales</taxon>
        <taxon>Achlyaceae</taxon>
        <taxon>Thraustotheca</taxon>
    </lineage>
</organism>
<reference evidence="2 3" key="1">
    <citation type="journal article" date="2014" name="Genome Biol. Evol.">
        <title>The secreted proteins of Achlya hypogyna and Thraustotheca clavata identify the ancestral oomycete secretome and reveal gene acquisitions by horizontal gene transfer.</title>
        <authorList>
            <person name="Misner I."/>
            <person name="Blouin N."/>
            <person name="Leonard G."/>
            <person name="Richards T.A."/>
            <person name="Lane C.E."/>
        </authorList>
    </citation>
    <scope>NUCLEOTIDE SEQUENCE [LARGE SCALE GENOMIC DNA]</scope>
    <source>
        <strain evidence="2 3">ATCC 34112</strain>
    </source>
</reference>
<dbReference type="Gene3D" id="2.80.10.50">
    <property type="match status" value="2"/>
</dbReference>
<dbReference type="SUPFAM" id="SSF50405">
    <property type="entry name" value="Actin-crosslinking proteins"/>
    <property type="match status" value="1"/>
</dbReference>
<protein>
    <submittedName>
        <fullName evidence="2">Cytochrome P450</fullName>
    </submittedName>
</protein>
<dbReference type="EMBL" id="JNBS01003115">
    <property type="protein sequence ID" value="OQR88590.1"/>
    <property type="molecule type" value="Genomic_DNA"/>
</dbReference>
<proteinExistence type="predicted"/>
<keyword evidence="3" id="KW-1185">Reference proteome</keyword>
<dbReference type="Proteomes" id="UP000243217">
    <property type="component" value="Unassembled WGS sequence"/>
</dbReference>
<evidence type="ECO:0000256" key="1">
    <source>
        <dbReference type="SAM" id="SignalP"/>
    </source>
</evidence>
<dbReference type="InterPro" id="IPR008999">
    <property type="entry name" value="Actin-crosslinking"/>
</dbReference>
<comment type="caution">
    <text evidence="2">The sequence shown here is derived from an EMBL/GenBank/DDBJ whole genome shotgun (WGS) entry which is preliminary data.</text>
</comment>
<keyword evidence="1" id="KW-0732">Signal</keyword>
<feature type="signal peptide" evidence="1">
    <location>
        <begin position="1"/>
        <end position="19"/>
    </location>
</feature>
<evidence type="ECO:0000313" key="2">
    <source>
        <dbReference type="EMBL" id="OQR88590.1"/>
    </source>
</evidence>
<dbReference type="AlphaFoldDB" id="A0A1V9YSL2"/>
<feature type="chain" id="PRO_5012664177" evidence="1">
    <location>
        <begin position="20"/>
        <end position="180"/>
    </location>
</feature>
<feature type="non-terminal residue" evidence="2">
    <location>
        <position position="180"/>
    </location>
</feature>
<gene>
    <name evidence="2" type="ORF">THRCLA_10223</name>
</gene>
<accession>A0A1V9YSL2</accession>
<sequence>MLRPSRLVLVATTFAAVAANQCCFKDGDIITLKSDIGLHLGRCNNCIQREAYVDSAFVHVDDPNNSPWAKWTVVNTGNGKIALQADSGKYLGRCNNCAYWAAYPDEAFVHVSDWRSAPWAQWKCHDVGDGKIALEADSGKYLARCNNCVSGAYPNTGMVRAESSRDSWARWQVAQNGKFF</sequence>
<dbReference type="OrthoDB" id="75164at2759"/>
<evidence type="ECO:0000313" key="3">
    <source>
        <dbReference type="Proteomes" id="UP000243217"/>
    </source>
</evidence>
<dbReference type="CDD" id="cd00257">
    <property type="entry name" value="beta-trefoil_FSCN-like"/>
    <property type="match status" value="1"/>
</dbReference>